<gene>
    <name evidence="3" type="ORF">P6N53_04660</name>
</gene>
<accession>A0AAW7ZA25</accession>
<feature type="transmembrane region" description="Helical" evidence="1">
    <location>
        <begin position="266"/>
        <end position="292"/>
    </location>
</feature>
<sequence length="299" mass="34058">MNLLELIQSFAVIFALLGTMVLLIYSFWPMEKGQRQVVRFGLGELLQRVIYILQYSLISIARIPIILLCFFIIYGFILSFYYWYRQTDYGLIMTLGLAIITTIISLIGLALLLAPIIFITQKVLFDHAVELRIFRIAIYAVIVPFLYIFIIHELTPGPLVEGIMLSGLVISFYLIFRGIILCLQAPMAVFTQWWGNRYVPILMVISWLSMLVFNLYTMILLVSNTDPYSFVDESGPVTEPLRLLYFTITTFTSVGYGDITPRGSYAFFITIVVSLTGFLYSALFVGGILAAFTSRNPRD</sequence>
<feature type="transmembrane region" description="Helical" evidence="1">
    <location>
        <begin position="131"/>
        <end position="151"/>
    </location>
</feature>
<evidence type="ECO:0000313" key="4">
    <source>
        <dbReference type="Proteomes" id="UP001172911"/>
    </source>
</evidence>
<evidence type="ECO:0000256" key="1">
    <source>
        <dbReference type="SAM" id="Phobius"/>
    </source>
</evidence>
<feature type="transmembrane region" description="Helical" evidence="1">
    <location>
        <begin position="198"/>
        <end position="222"/>
    </location>
</feature>
<keyword evidence="1" id="KW-0472">Membrane</keyword>
<dbReference type="RefSeq" id="WP_304541553.1">
    <property type="nucleotide sequence ID" value="NZ_JARPTC010000005.1"/>
</dbReference>
<keyword evidence="4" id="KW-1185">Reference proteome</keyword>
<dbReference type="GO" id="GO:0034220">
    <property type="term" value="P:monoatomic ion transmembrane transport"/>
    <property type="evidence" value="ECO:0007669"/>
    <property type="project" value="UniProtKB-KW"/>
</dbReference>
<comment type="caution">
    <text evidence="3">The sequence shown here is derived from an EMBL/GenBank/DDBJ whole genome shotgun (WGS) entry which is preliminary data.</text>
</comment>
<dbReference type="Pfam" id="PF07885">
    <property type="entry name" value="Ion_trans_2"/>
    <property type="match status" value="1"/>
</dbReference>
<feature type="transmembrane region" description="Helical" evidence="1">
    <location>
        <begin position="49"/>
        <end position="77"/>
    </location>
</feature>
<dbReference type="Gene3D" id="1.10.287.70">
    <property type="match status" value="1"/>
</dbReference>
<dbReference type="SUPFAM" id="SSF81324">
    <property type="entry name" value="Voltage-gated potassium channels"/>
    <property type="match status" value="1"/>
</dbReference>
<protein>
    <submittedName>
        <fullName evidence="3">Potassium channel family protein</fullName>
    </submittedName>
</protein>
<feature type="transmembrane region" description="Helical" evidence="1">
    <location>
        <begin position="6"/>
        <end position="28"/>
    </location>
</feature>
<dbReference type="AlphaFoldDB" id="A0AAW7ZA25"/>
<dbReference type="EMBL" id="JARPTC010000005">
    <property type="protein sequence ID" value="MDO7786512.1"/>
    <property type="molecule type" value="Genomic_DNA"/>
</dbReference>
<reference evidence="3" key="2">
    <citation type="submission" date="2023-03" db="EMBL/GenBank/DDBJ databases">
        <authorList>
            <person name="Zhang Z."/>
        </authorList>
    </citation>
    <scope>NUCLEOTIDE SEQUENCE</scope>
    <source>
        <strain evidence="3">DSA</strain>
    </source>
</reference>
<dbReference type="InterPro" id="IPR013099">
    <property type="entry name" value="K_chnl_dom"/>
</dbReference>
<name>A0AAW7ZA25_9FIRM</name>
<keyword evidence="3" id="KW-0407">Ion channel</keyword>
<dbReference type="Proteomes" id="UP001172911">
    <property type="component" value="Unassembled WGS sequence"/>
</dbReference>
<feature type="transmembrane region" description="Helical" evidence="1">
    <location>
        <begin position="89"/>
        <end position="119"/>
    </location>
</feature>
<evidence type="ECO:0000313" key="3">
    <source>
        <dbReference type="EMBL" id="MDO7786512.1"/>
    </source>
</evidence>
<keyword evidence="3" id="KW-0406">Ion transport</keyword>
<keyword evidence="3" id="KW-0813">Transport</keyword>
<organism evidence="3 4">
    <name type="scientific">Desulforamulus aquiferis</name>
    <dbReference type="NCBI Taxonomy" id="1397668"/>
    <lineage>
        <taxon>Bacteria</taxon>
        <taxon>Bacillati</taxon>
        <taxon>Bacillota</taxon>
        <taxon>Clostridia</taxon>
        <taxon>Eubacteriales</taxon>
        <taxon>Peptococcaceae</taxon>
        <taxon>Desulforamulus</taxon>
    </lineage>
</organism>
<proteinExistence type="predicted"/>
<reference evidence="3" key="1">
    <citation type="journal article" date="2023" name="J. Hazard. Mater.">
        <title>Anaerobic biodegradation of pyrene and benzo[a]pyrene by a new sulfate-reducing Desulforamulus aquiferis strain DSA.</title>
        <authorList>
            <person name="Zhang Z."/>
            <person name="Sun J."/>
            <person name="Gong X."/>
            <person name="Wang C."/>
            <person name="Wang H."/>
        </authorList>
    </citation>
    <scope>NUCLEOTIDE SEQUENCE</scope>
    <source>
        <strain evidence="3">DSA</strain>
    </source>
</reference>
<keyword evidence="1" id="KW-0812">Transmembrane</keyword>
<feature type="transmembrane region" description="Helical" evidence="1">
    <location>
        <begin position="163"/>
        <end position="186"/>
    </location>
</feature>
<feature type="domain" description="Potassium channel" evidence="2">
    <location>
        <begin position="226"/>
        <end position="292"/>
    </location>
</feature>
<keyword evidence="1" id="KW-1133">Transmembrane helix</keyword>
<evidence type="ECO:0000259" key="2">
    <source>
        <dbReference type="Pfam" id="PF07885"/>
    </source>
</evidence>